<dbReference type="GO" id="GO:0008713">
    <property type="term" value="F:ADP-heptose-lipopolysaccharide heptosyltransferase activity"/>
    <property type="evidence" value="ECO:0007669"/>
    <property type="project" value="TreeGrafter"/>
</dbReference>
<sequence length="327" mass="34279">MKLPFLRALRAAFPEARVTWLAGKGPSAFAGPLAPLAEGLIDEVVDDAGIGRKAAELLHRPLAGSPLQGRRFDLVIDTQTRLLTTLVLRRIPHGTFVSACAGFRLSDRKPPGGDKRLPALAKRLLQLVEAASGKPARPEAPLHPPGEAVAAAATLLPGAAPRYAGLVPGAGWRAKCWPLENHIALARRLREQELTPVVLLGPDEADWVPQVREALPDALLPLQDARAGRVTPALTIALGRRLGVAVAGDCGAGHMLAAAGTPMVSLFGPTAPEKFAPMTPRLTVLTAQDHGGDDEVAAIPVDAVAKAVHRLLETPEAAKAQSHGPGR</sequence>
<dbReference type="CDD" id="cd03789">
    <property type="entry name" value="GT9_LPS_heptosyltransferase"/>
    <property type="match status" value="1"/>
</dbReference>
<dbReference type="PANTHER" id="PTHR30160">
    <property type="entry name" value="TETRAACYLDISACCHARIDE 4'-KINASE-RELATED"/>
    <property type="match status" value="1"/>
</dbReference>
<keyword evidence="1" id="KW-0328">Glycosyltransferase</keyword>
<dbReference type="InterPro" id="IPR051199">
    <property type="entry name" value="LPS_LOS_Heptosyltrfase"/>
</dbReference>
<keyword evidence="4" id="KW-1185">Reference proteome</keyword>
<gene>
    <name evidence="3" type="ORF">DRB17_10335</name>
</gene>
<dbReference type="GO" id="GO:0005829">
    <property type="term" value="C:cytosol"/>
    <property type="evidence" value="ECO:0007669"/>
    <property type="project" value="TreeGrafter"/>
</dbReference>
<comment type="caution">
    <text evidence="3">The sequence shown here is derived from an EMBL/GenBank/DDBJ whole genome shotgun (WGS) entry which is preliminary data.</text>
</comment>
<proteinExistence type="predicted"/>
<dbReference type="SUPFAM" id="SSF53756">
    <property type="entry name" value="UDP-Glycosyltransferase/glycogen phosphorylase"/>
    <property type="match status" value="1"/>
</dbReference>
<evidence type="ECO:0000313" key="3">
    <source>
        <dbReference type="EMBL" id="RDD61992.1"/>
    </source>
</evidence>
<name>A0A369TAU0_9PROT</name>
<evidence type="ECO:0000313" key="4">
    <source>
        <dbReference type="Proteomes" id="UP000253941"/>
    </source>
</evidence>
<dbReference type="GO" id="GO:0009244">
    <property type="term" value="P:lipopolysaccharide core region biosynthetic process"/>
    <property type="evidence" value="ECO:0007669"/>
    <property type="project" value="TreeGrafter"/>
</dbReference>
<dbReference type="Gene3D" id="3.40.50.2000">
    <property type="entry name" value="Glycogen Phosphorylase B"/>
    <property type="match status" value="2"/>
</dbReference>
<dbReference type="Pfam" id="PF01075">
    <property type="entry name" value="Glyco_transf_9"/>
    <property type="match status" value="1"/>
</dbReference>
<evidence type="ECO:0000256" key="1">
    <source>
        <dbReference type="ARBA" id="ARBA00022676"/>
    </source>
</evidence>
<dbReference type="EMBL" id="QPMH01000008">
    <property type="protein sequence ID" value="RDD61992.1"/>
    <property type="molecule type" value="Genomic_DNA"/>
</dbReference>
<keyword evidence="2 3" id="KW-0808">Transferase</keyword>
<evidence type="ECO:0000256" key="2">
    <source>
        <dbReference type="ARBA" id="ARBA00022679"/>
    </source>
</evidence>
<dbReference type="InterPro" id="IPR002201">
    <property type="entry name" value="Glyco_trans_9"/>
</dbReference>
<protein>
    <submittedName>
        <fullName evidence="3">Lipopolysaccharide heptosyltransferase family protein</fullName>
    </submittedName>
</protein>
<reference evidence="3 4" key="1">
    <citation type="submission" date="2018-07" db="EMBL/GenBank/DDBJ databases">
        <title>Venubactetium sediminum gen. nov., sp. nov., isolated from a marine solar saltern.</title>
        <authorList>
            <person name="Wang S."/>
        </authorList>
    </citation>
    <scope>NUCLEOTIDE SEQUENCE [LARGE SCALE GENOMIC DNA]</scope>
    <source>
        <strain evidence="3 4">WD2A32</strain>
    </source>
</reference>
<dbReference type="Proteomes" id="UP000253941">
    <property type="component" value="Unassembled WGS sequence"/>
</dbReference>
<dbReference type="AlphaFoldDB" id="A0A369TAU0"/>
<accession>A0A369TAU0</accession>
<organism evidence="3 4">
    <name type="scientific">Ferruginivarius sediminum</name>
    <dbReference type="NCBI Taxonomy" id="2661937"/>
    <lineage>
        <taxon>Bacteria</taxon>
        <taxon>Pseudomonadati</taxon>
        <taxon>Pseudomonadota</taxon>
        <taxon>Alphaproteobacteria</taxon>
        <taxon>Rhodospirillales</taxon>
        <taxon>Rhodospirillaceae</taxon>
        <taxon>Ferruginivarius</taxon>
    </lineage>
</organism>